<dbReference type="SUPFAM" id="SSF51735">
    <property type="entry name" value="NAD(P)-binding Rossmann-fold domains"/>
    <property type="match status" value="1"/>
</dbReference>
<dbReference type="Pfam" id="PF01370">
    <property type="entry name" value="Epimerase"/>
    <property type="match status" value="1"/>
</dbReference>
<dbReference type="PANTHER" id="PTHR43245">
    <property type="entry name" value="BIFUNCTIONAL POLYMYXIN RESISTANCE PROTEIN ARNA"/>
    <property type="match status" value="1"/>
</dbReference>
<dbReference type="Gene3D" id="3.90.25.10">
    <property type="entry name" value="UDP-galactose 4-epimerase, domain 1"/>
    <property type="match status" value="1"/>
</dbReference>
<organism evidence="2">
    <name type="scientific">hydrothermal vent metagenome</name>
    <dbReference type="NCBI Taxonomy" id="652676"/>
    <lineage>
        <taxon>unclassified sequences</taxon>
        <taxon>metagenomes</taxon>
        <taxon>ecological metagenomes</taxon>
    </lineage>
</organism>
<evidence type="ECO:0000313" key="2">
    <source>
        <dbReference type="EMBL" id="VAW84716.1"/>
    </source>
</evidence>
<dbReference type="AlphaFoldDB" id="A0A3B0ZVW7"/>
<name>A0A3B0ZVW7_9ZZZZ</name>
<reference evidence="2" key="1">
    <citation type="submission" date="2018-06" db="EMBL/GenBank/DDBJ databases">
        <authorList>
            <person name="Zhirakovskaya E."/>
        </authorList>
    </citation>
    <scope>NUCLEOTIDE SEQUENCE</scope>
</reference>
<dbReference type="InterPro" id="IPR001509">
    <property type="entry name" value="Epimerase_deHydtase"/>
</dbReference>
<dbReference type="EMBL" id="UOFP01000065">
    <property type="protein sequence ID" value="VAW84716.1"/>
    <property type="molecule type" value="Genomic_DNA"/>
</dbReference>
<gene>
    <name evidence="2" type="ORF">MNBD_GAMMA18-1936</name>
</gene>
<dbReference type="InterPro" id="IPR036291">
    <property type="entry name" value="NAD(P)-bd_dom_sf"/>
</dbReference>
<dbReference type="PANTHER" id="PTHR43245:SF53">
    <property type="entry name" value="EPIMERASE-RELATED"/>
    <property type="match status" value="1"/>
</dbReference>
<evidence type="ECO:0000259" key="1">
    <source>
        <dbReference type="Pfam" id="PF01370"/>
    </source>
</evidence>
<dbReference type="Gene3D" id="3.40.50.720">
    <property type="entry name" value="NAD(P)-binding Rossmann-like Domain"/>
    <property type="match status" value="1"/>
</dbReference>
<dbReference type="EC" id="5.1.3.2" evidence="2"/>
<proteinExistence type="predicted"/>
<sequence>MRFVLTLLGEITEYNSVMIAGFLPMNCQNCHGQEIIYTKLYKSNKCHCYFLENIKGIGMRVLVTGGAGFIGSNLIDKLLGKGVFVRVLDDFSTGKHSNLPIKNTQLEVVEGSVADAALVDQCAEGVDAIVHLAAVASVQASVDEPVETHKTNFDGTLNVLEAARKNRVERVIYASSAAIYGDTEVLPVVESTPKKPMTPYAADKLAGEYYLDFYHRQFGLKYCAFRFFNIYGPRQDPNSPYSGVISIFTSRISQNKPIIIYGDGEQTRDFVFVKDLVKILTAAIDKPDLSAHVVNVGSGRSTSLNEMIQAIETAAGKSVEKSFSKARAGDIRHSLSSPETLKELVGILPDTPLSEGITSLIDV</sequence>
<protein>
    <submittedName>
        <fullName evidence="2">UDP-glucose 4-epimerase</fullName>
        <ecNumber evidence="2">5.1.3.2</ecNumber>
    </submittedName>
</protein>
<dbReference type="GO" id="GO:0003978">
    <property type="term" value="F:UDP-glucose 4-epimerase activity"/>
    <property type="evidence" value="ECO:0007669"/>
    <property type="project" value="UniProtKB-EC"/>
</dbReference>
<accession>A0A3B0ZVW7</accession>
<keyword evidence="2" id="KW-0413">Isomerase</keyword>
<dbReference type="InterPro" id="IPR050177">
    <property type="entry name" value="Lipid_A_modif_metabolic_enz"/>
</dbReference>
<feature type="domain" description="NAD-dependent epimerase/dehydratase" evidence="1">
    <location>
        <begin position="61"/>
        <end position="297"/>
    </location>
</feature>